<evidence type="ECO:0000256" key="7">
    <source>
        <dbReference type="ARBA" id="ARBA00022676"/>
    </source>
</evidence>
<keyword evidence="14" id="KW-0464">Manganese</keyword>
<keyword evidence="11" id="KW-0460">Magnesium</keyword>
<keyword evidence="23" id="KW-1185">Reference proteome</keyword>
<feature type="transmembrane region" description="Helical" evidence="18">
    <location>
        <begin position="173"/>
        <end position="192"/>
    </location>
</feature>
<keyword evidence="13 18" id="KW-0472">Membrane</keyword>
<feature type="transmembrane region" description="Helical" evidence="18">
    <location>
        <begin position="146"/>
        <end position="167"/>
    </location>
</feature>
<dbReference type="Pfam" id="PF22627">
    <property type="entry name" value="AglB_core-like"/>
    <property type="match status" value="1"/>
</dbReference>
<comment type="similarity">
    <text evidence="5">Belongs to the STT3 family.</text>
</comment>
<evidence type="ECO:0000256" key="15">
    <source>
        <dbReference type="ARBA" id="ARBA00030679"/>
    </source>
</evidence>
<feature type="compositionally biased region" description="Basic residues" evidence="17">
    <location>
        <begin position="482"/>
        <end position="491"/>
    </location>
</feature>
<comment type="cofactor">
    <cofactor evidence="2">
        <name>Mg(2+)</name>
        <dbReference type="ChEBI" id="CHEBI:18420"/>
    </cofactor>
</comment>
<feature type="domain" description="AglB-like core" evidence="21">
    <location>
        <begin position="538"/>
        <end position="646"/>
    </location>
</feature>
<feature type="region of interest" description="Disordered" evidence="17">
    <location>
        <begin position="471"/>
        <end position="497"/>
    </location>
</feature>
<keyword evidence="8 22" id="KW-0808">Transferase</keyword>
<keyword evidence="12 18" id="KW-1133">Transmembrane helix</keyword>
<dbReference type="Gene3D" id="2.60.40.3390">
    <property type="match status" value="1"/>
</dbReference>
<feature type="transmembrane region" description="Helical" evidence="18">
    <location>
        <begin position="437"/>
        <end position="460"/>
    </location>
</feature>
<evidence type="ECO:0000256" key="12">
    <source>
        <dbReference type="ARBA" id="ARBA00022989"/>
    </source>
</evidence>
<dbReference type="GO" id="GO:0046872">
    <property type="term" value="F:metal ion binding"/>
    <property type="evidence" value="ECO:0007669"/>
    <property type="project" value="UniProtKB-KW"/>
</dbReference>
<evidence type="ECO:0000313" key="22">
    <source>
        <dbReference type="EMBL" id="AEH61488.1"/>
    </source>
</evidence>
<dbReference type="GeneID" id="10823293"/>
<evidence type="ECO:0000256" key="6">
    <source>
        <dbReference type="ARBA" id="ARBA00012602"/>
    </source>
</evidence>
<dbReference type="Gene3D" id="3.40.50.12610">
    <property type="match status" value="1"/>
</dbReference>
<feature type="transmembrane region" description="Helical" evidence="18">
    <location>
        <begin position="57"/>
        <end position="78"/>
    </location>
</feature>
<feature type="transmembrane region" description="Helical" evidence="18">
    <location>
        <begin position="292"/>
        <end position="315"/>
    </location>
</feature>
<feature type="transmembrane region" description="Helical" evidence="18">
    <location>
        <begin position="322"/>
        <end position="343"/>
    </location>
</feature>
<comment type="subcellular location">
    <subcellularLocation>
        <location evidence="3">Cell membrane</location>
        <topology evidence="3">Multi-pass membrane protein</topology>
    </subcellularLocation>
</comment>
<dbReference type="GO" id="GO:0004576">
    <property type="term" value="F:oligosaccharyl transferase activity"/>
    <property type="evidence" value="ECO:0007669"/>
    <property type="project" value="InterPro"/>
</dbReference>
<evidence type="ECO:0000256" key="18">
    <source>
        <dbReference type="SAM" id="Phobius"/>
    </source>
</evidence>
<name>F7XPW7_METZD</name>
<dbReference type="HOGENOM" id="CLU_008803_0_0_2"/>
<feature type="transmembrane region" description="Helical" evidence="18">
    <location>
        <begin position="119"/>
        <end position="137"/>
    </location>
</feature>
<evidence type="ECO:0000256" key="10">
    <source>
        <dbReference type="ARBA" id="ARBA00022723"/>
    </source>
</evidence>
<feature type="domain" description="Archaeal glycosylation protein B peripheral" evidence="20">
    <location>
        <begin position="744"/>
        <end position="833"/>
    </location>
</feature>
<evidence type="ECO:0000313" key="23">
    <source>
        <dbReference type="Proteomes" id="UP000006622"/>
    </source>
</evidence>
<dbReference type="InterPro" id="IPR026410">
    <property type="entry name" value="OlisacTrfase_arch"/>
</dbReference>
<evidence type="ECO:0000256" key="3">
    <source>
        <dbReference type="ARBA" id="ARBA00004651"/>
    </source>
</evidence>
<feature type="transmembrane region" description="Helical" evidence="18">
    <location>
        <begin position="384"/>
        <end position="404"/>
    </location>
</feature>
<keyword evidence="7" id="KW-0328">Glycosyltransferase</keyword>
<comment type="catalytic activity">
    <reaction evidence="16">
        <text>an archaeal dolichyl phosphooligosaccharide + [protein]-L-asparagine = an archaeal dolichyl phosphate + a glycoprotein with the oligosaccharide chain attached by N-beta-D-glycosyl linkage to a protein L-asparagine.</text>
        <dbReference type="EC" id="2.4.99.21"/>
    </reaction>
</comment>
<dbReference type="OrthoDB" id="82393at2157"/>
<comment type="cofactor">
    <cofactor evidence="1">
        <name>Mn(2+)</name>
        <dbReference type="ChEBI" id="CHEBI:29035"/>
    </cofactor>
</comment>
<proteinExistence type="inferred from homology"/>
<dbReference type="Proteomes" id="UP000006622">
    <property type="component" value="Chromosome"/>
</dbReference>
<evidence type="ECO:0000256" key="16">
    <source>
        <dbReference type="ARBA" id="ARBA00034066"/>
    </source>
</evidence>
<dbReference type="InterPro" id="IPR041154">
    <property type="entry name" value="AglB_P1"/>
</dbReference>
<evidence type="ECO:0000256" key="11">
    <source>
        <dbReference type="ARBA" id="ARBA00022842"/>
    </source>
</evidence>
<evidence type="ECO:0000256" key="4">
    <source>
        <dbReference type="ARBA" id="ARBA00004922"/>
    </source>
</evidence>
<evidence type="ECO:0000256" key="17">
    <source>
        <dbReference type="SAM" id="MobiDB-lite"/>
    </source>
</evidence>
<evidence type="ECO:0000256" key="9">
    <source>
        <dbReference type="ARBA" id="ARBA00022692"/>
    </source>
</evidence>
<feature type="transmembrane region" description="Helical" evidence="18">
    <location>
        <begin position="90"/>
        <end position="107"/>
    </location>
</feature>
<protein>
    <recommendedName>
        <fullName evidence="6">dolichyl-phosphooligosaccharide-protein glycotransferase</fullName>
        <ecNumber evidence="6">2.4.99.21</ecNumber>
    </recommendedName>
    <alternativeName>
        <fullName evidence="15">Oligosaccharyl transferase</fullName>
    </alternativeName>
</protein>
<dbReference type="NCBIfam" id="TIGR04154">
    <property type="entry name" value="archaeo_STT3"/>
    <property type="match status" value="1"/>
</dbReference>
<dbReference type="AlphaFoldDB" id="F7XPW7"/>
<dbReference type="EC" id="2.4.99.21" evidence="6"/>
<feature type="transmembrane region" description="Helical" evidence="18">
    <location>
        <begin position="265"/>
        <end position="286"/>
    </location>
</feature>
<feature type="transmembrane region" description="Helical" evidence="18">
    <location>
        <begin position="416"/>
        <end position="431"/>
    </location>
</feature>
<dbReference type="Pfam" id="PF02516">
    <property type="entry name" value="STT3"/>
    <property type="match status" value="1"/>
</dbReference>
<evidence type="ECO:0000256" key="1">
    <source>
        <dbReference type="ARBA" id="ARBA00001936"/>
    </source>
</evidence>
<feature type="transmembrane region" description="Helical" evidence="18">
    <location>
        <begin position="237"/>
        <end position="253"/>
    </location>
</feature>
<gene>
    <name evidence="22" type="ordered locus">Mzhil_1653</name>
</gene>
<evidence type="ECO:0000256" key="5">
    <source>
        <dbReference type="ARBA" id="ARBA00010810"/>
    </source>
</evidence>
<dbReference type="EMBL" id="CP002101">
    <property type="protein sequence ID" value="AEH61488.1"/>
    <property type="molecule type" value="Genomic_DNA"/>
</dbReference>
<evidence type="ECO:0000259" key="20">
    <source>
        <dbReference type="Pfam" id="PF18079"/>
    </source>
</evidence>
<evidence type="ECO:0000259" key="21">
    <source>
        <dbReference type="Pfam" id="PF22627"/>
    </source>
</evidence>
<dbReference type="STRING" id="679901.Mzhil_1653"/>
<dbReference type="RefSeq" id="WP_013898924.1">
    <property type="nucleotide sequence ID" value="NC_015676.1"/>
</dbReference>
<feature type="domain" description="Oligosaccharyl transferase STT3 N-terminal" evidence="19">
    <location>
        <begin position="52"/>
        <end position="450"/>
    </location>
</feature>
<dbReference type="PANTHER" id="PTHR13872">
    <property type="entry name" value="DOLICHYL-DIPHOSPHOOLIGOSACCHARIDE--PROTEIN GLYCOSYLTRANSFERASE SUBUNIT"/>
    <property type="match status" value="1"/>
</dbReference>
<evidence type="ECO:0000256" key="13">
    <source>
        <dbReference type="ARBA" id="ARBA00023136"/>
    </source>
</evidence>
<evidence type="ECO:0000256" key="14">
    <source>
        <dbReference type="ARBA" id="ARBA00023211"/>
    </source>
</evidence>
<dbReference type="InterPro" id="IPR003674">
    <property type="entry name" value="Oligo_trans_STT3"/>
</dbReference>
<comment type="pathway">
    <text evidence="4">Protein modification; protein glycosylation.</text>
</comment>
<organism evidence="22 23">
    <name type="scientific">Methanosalsum zhilinae (strain DSM 4017 / NBRC 107636 / OCM 62 / WeN5)</name>
    <name type="common">Methanohalophilus zhilinae</name>
    <dbReference type="NCBI Taxonomy" id="679901"/>
    <lineage>
        <taxon>Archaea</taxon>
        <taxon>Methanobacteriati</taxon>
        <taxon>Methanobacteriota</taxon>
        <taxon>Stenosarchaea group</taxon>
        <taxon>Methanomicrobia</taxon>
        <taxon>Methanosarcinales</taxon>
        <taxon>Methanosarcinaceae</taxon>
        <taxon>Methanosalsum</taxon>
    </lineage>
</organism>
<dbReference type="GO" id="GO:0005886">
    <property type="term" value="C:plasma membrane"/>
    <property type="evidence" value="ECO:0007669"/>
    <property type="project" value="UniProtKB-SubCell"/>
</dbReference>
<dbReference type="KEGG" id="mzh:Mzhil_1653"/>
<accession>F7XPW7</accession>
<evidence type="ECO:0000256" key="8">
    <source>
        <dbReference type="ARBA" id="ARBA00022679"/>
    </source>
</evidence>
<dbReference type="Pfam" id="PF18079">
    <property type="entry name" value="AglB_L1"/>
    <property type="match status" value="1"/>
</dbReference>
<dbReference type="InterPro" id="IPR054479">
    <property type="entry name" value="AglB-like_core"/>
</dbReference>
<feature type="transmembrane region" description="Helical" evidence="18">
    <location>
        <begin position="20"/>
        <end position="37"/>
    </location>
</feature>
<dbReference type="PANTHER" id="PTHR13872:SF1">
    <property type="entry name" value="DOLICHYL-DIPHOSPHOOLIGOSACCHARIDE--PROTEIN GLYCOSYLTRANSFERASE SUBUNIT STT3B"/>
    <property type="match status" value="1"/>
</dbReference>
<evidence type="ECO:0000256" key="2">
    <source>
        <dbReference type="ARBA" id="ARBA00001946"/>
    </source>
</evidence>
<keyword evidence="9 18" id="KW-0812">Transmembrane</keyword>
<dbReference type="InterPro" id="IPR048307">
    <property type="entry name" value="STT3_N"/>
</dbReference>
<sequence length="835" mass="93396">MTDLEKNSVVKNRIKSSLPYFFGVLISILIAIYIRIIPAEFVFVGDFVRFGGNDPWYYLRIIENVAYNFPQYLAFDAYTNYPFGTEQHWAPLYAMILVTVVMIIGLGNPSPELLHTAAAYYPAVLGGLVAIPTYYAAKWAFNDRRVGVFAAFLIAIVPGQFLSRSMIGFNDHHVAEVLFSTFVAAFLIMALIKSRKYNIDINTFKNKELGKIKPFMAYVIITGIALAAYMLAWQGGVFFAFVLGVYFVIQHLIDHMHERRTEYLAIAGVVIFGIALIAVLSSPVIGGFGKTLHIRGLISGIVILPILTGLSILFNSKDLKKYYYPLFLGILFAAVVVFSKFFISPVYDMIVRVSAFFLTSGGAATIAEASPLLVRGGEITLMPLWYSFGALGIVSFFVLIYLAYTAITQKNTQEKTFLIVWSLVMIWAMLQQNRFTYYYAVNAAILSSFAGIMVLNWAGWPQLINNLKNRKNAAPADNPKPEKKKKSKAKAKKADTDNQKPNIWHVASVVLVLLVLVYPAGSIALEQASRGTGGPGGQWIDAMEWLRYHTPDTGVDYLESYEIPEDGIYDYPDTAYGVMSWWDYGHWITAIGHRIPHANPFQQGAVTAGEFFTAPSEEAATEKLYDIHPDPDKAAARYVISDIEMATGKFHAMAAWTGDTDGYYVPIQTDVGQQMVPSQRYYNSMEARLHIFDADGMERYRMVYESPQGRSQEVGYKYIYNVVYGGNVPEEDTGYVKIFEFVEGATITGEAPEGTEVTISNTIRTNQYREFSYSQTMTSDGTFSFTVPYSTTGPIDGETQFETMPRGPYIISFDDTQIEVDVSERDVLDGTTIEI</sequence>
<feature type="transmembrane region" description="Helical" evidence="18">
    <location>
        <begin position="502"/>
        <end position="521"/>
    </location>
</feature>
<evidence type="ECO:0000259" key="19">
    <source>
        <dbReference type="Pfam" id="PF02516"/>
    </source>
</evidence>
<keyword evidence="10" id="KW-0479">Metal-binding</keyword>
<reference evidence="22" key="1">
    <citation type="submission" date="2010-07" db="EMBL/GenBank/DDBJ databases">
        <title>The complete genome of Methanosalsum zhilinae DSM 4017.</title>
        <authorList>
            <consortium name="US DOE Joint Genome Institute (JGI-PGF)"/>
            <person name="Lucas S."/>
            <person name="Copeland A."/>
            <person name="Lapidus A."/>
            <person name="Glavina del Rio T."/>
            <person name="Dalin E."/>
            <person name="Tice H."/>
            <person name="Bruce D."/>
            <person name="Goodwin L."/>
            <person name="Pitluck S."/>
            <person name="Kyrpides N."/>
            <person name="Mavromatis K."/>
            <person name="Ovchinnikova G."/>
            <person name="Daligault H."/>
            <person name="Detter J.C."/>
            <person name="Han C."/>
            <person name="Tapia R."/>
            <person name="Larimer F."/>
            <person name="Land M."/>
            <person name="Hauser L."/>
            <person name="Markowitz V."/>
            <person name="Cheng J.-F."/>
            <person name="Hugenholtz P."/>
            <person name="Woyke T."/>
            <person name="Wu D."/>
            <person name="Spring S."/>
            <person name="Schueler E."/>
            <person name="Brambilla E."/>
            <person name="Klenk H.-P."/>
            <person name="Eisen J.A."/>
        </authorList>
    </citation>
    <scope>NUCLEOTIDE SEQUENCE</scope>
    <source>
        <strain evidence="22">DSM 4017</strain>
    </source>
</reference>
<dbReference type="UniPathway" id="UPA00378"/>